<evidence type="ECO:0000259" key="4">
    <source>
        <dbReference type="Pfam" id="PF08125"/>
    </source>
</evidence>
<dbReference type="PANTHER" id="PTHR43362:SF1">
    <property type="entry name" value="MANNITOL DEHYDROGENASE 2-RELATED"/>
    <property type="match status" value="1"/>
</dbReference>
<dbReference type="Pfam" id="PF08125">
    <property type="entry name" value="Mannitol_dh_C"/>
    <property type="match status" value="1"/>
</dbReference>
<dbReference type="RefSeq" id="WP_098697080.1">
    <property type="nucleotide sequence ID" value="NZ_CP023778.1"/>
</dbReference>
<evidence type="ECO:0000256" key="1">
    <source>
        <dbReference type="ARBA" id="ARBA00023002"/>
    </source>
</evidence>
<keyword evidence="1" id="KW-0560">Oxidoreductase</keyword>
<dbReference type="EMBL" id="CP023778">
    <property type="protein sequence ID" value="ATL70086.1"/>
    <property type="molecule type" value="Genomic_DNA"/>
</dbReference>
<dbReference type="SUPFAM" id="SSF51735">
    <property type="entry name" value="NAD(P)-binding Rossmann-fold domains"/>
    <property type="match status" value="1"/>
</dbReference>
<dbReference type="InterPro" id="IPR008927">
    <property type="entry name" value="6-PGluconate_DH-like_C_sf"/>
</dbReference>
<dbReference type="SUPFAM" id="SSF48179">
    <property type="entry name" value="6-phosphogluconate dehydrogenase C-terminal domain-like"/>
    <property type="match status" value="1"/>
</dbReference>
<dbReference type="KEGG" id="ntp:CRH09_31765"/>
<sequence>MRVPTNTAVAEQAAESPIIPQNRIVPRLSADILPRLPESVARPRFLPRSLATGIVHLGCGSFHRAHQALVTQHAVEADRDPRWGIAAVAMSRPSVVNALRAQDNLYTTLLHDGGKVNAEVVGTITEAVHAPSDRVGVARRIADPGVRIVTLTVTASGYCVSPATGRLDADCDPVQHDLHCRTRPSTPIGMLVGGLDVVRRRGGTPPVVISCDNMTANGRQLRRAVIDFASLRDQRLADWIDRNVQFPSSVVDRIVQPATPADSAVARNWLGGIEDLSPVSAEPFLTWTIEDFEGERPRWELGGARFVADVTDYELAKLRLLNGTHMLLAYLGALDGHGTIAEASADPALGALARQFMLREQGTTLTLPDTELHRTVDDLMVRFRNPAIRHDMTRVGRNGSDKMIPRVVDAMAENIRAGRPTPGAALLIAAWIRWFDASRAPDAVMELVDPKVDTLDELSAIADPHRRAGAFLGRTDIFGTLPEPERVHREVGDALAELARDGVGAAVRRRLLPEFERSNG</sequence>
<dbReference type="InterPro" id="IPR013131">
    <property type="entry name" value="Mannitol_DH_N"/>
</dbReference>
<dbReference type="PANTHER" id="PTHR43362">
    <property type="entry name" value="MANNITOL DEHYDROGENASE DSF1-RELATED"/>
    <property type="match status" value="1"/>
</dbReference>
<dbReference type="PRINTS" id="PR00084">
    <property type="entry name" value="MTLDHDRGNASE"/>
</dbReference>
<dbReference type="Gene3D" id="3.40.50.720">
    <property type="entry name" value="NAD(P)-binding Rossmann-like Domain"/>
    <property type="match status" value="1"/>
</dbReference>
<feature type="domain" description="Mannitol dehydrogenase C-terminal" evidence="4">
    <location>
        <begin position="309"/>
        <end position="498"/>
    </location>
</feature>
<dbReference type="InterPro" id="IPR000669">
    <property type="entry name" value="Mannitol_DH"/>
</dbReference>
<dbReference type="Gene3D" id="1.10.1040.10">
    <property type="entry name" value="N-(1-d-carboxylethyl)-l-norvaline Dehydrogenase, domain 2"/>
    <property type="match status" value="1"/>
</dbReference>
<evidence type="ECO:0000256" key="2">
    <source>
        <dbReference type="ARBA" id="ARBA00048615"/>
    </source>
</evidence>
<dbReference type="AlphaFoldDB" id="A0A291RRB9"/>
<name>A0A291RRB9_9NOCA</name>
<evidence type="ECO:0000259" key="3">
    <source>
        <dbReference type="Pfam" id="PF01232"/>
    </source>
</evidence>
<dbReference type="InterPro" id="IPR050988">
    <property type="entry name" value="Mannitol_DH/Oxidoreductase"/>
</dbReference>
<protein>
    <submittedName>
        <fullName evidence="5">Mannitol-1-phosphate 5-dehydrogenase</fullName>
    </submittedName>
</protein>
<dbReference type="InterPro" id="IPR036291">
    <property type="entry name" value="NAD(P)-bd_dom_sf"/>
</dbReference>
<proteinExistence type="predicted"/>
<dbReference type="Proteomes" id="UP000221961">
    <property type="component" value="Chromosome"/>
</dbReference>
<accession>A0A291RRB9</accession>
<dbReference type="GO" id="GO:0008926">
    <property type="term" value="F:mannitol-1-phosphate 5-dehydrogenase activity"/>
    <property type="evidence" value="ECO:0007669"/>
    <property type="project" value="UniProtKB-EC"/>
</dbReference>
<comment type="catalytic activity">
    <reaction evidence="2">
        <text>D-mannitol 1-phosphate + NAD(+) = beta-D-fructose 6-phosphate + NADH + H(+)</text>
        <dbReference type="Rhea" id="RHEA:19661"/>
        <dbReference type="ChEBI" id="CHEBI:15378"/>
        <dbReference type="ChEBI" id="CHEBI:57540"/>
        <dbReference type="ChEBI" id="CHEBI:57634"/>
        <dbReference type="ChEBI" id="CHEBI:57945"/>
        <dbReference type="ChEBI" id="CHEBI:61381"/>
        <dbReference type="EC" id="1.1.1.17"/>
    </reaction>
</comment>
<gene>
    <name evidence="5" type="ORF">CRH09_31765</name>
</gene>
<evidence type="ECO:0000313" key="6">
    <source>
        <dbReference type="Proteomes" id="UP000221961"/>
    </source>
</evidence>
<dbReference type="InterPro" id="IPR013118">
    <property type="entry name" value="Mannitol_DH_C"/>
</dbReference>
<dbReference type="InterPro" id="IPR013328">
    <property type="entry name" value="6PGD_dom2"/>
</dbReference>
<dbReference type="GeneID" id="88361856"/>
<reference evidence="5 6" key="1">
    <citation type="submission" date="2017-10" db="EMBL/GenBank/DDBJ databases">
        <title>Comparative genomics between pathogenic Norcardia.</title>
        <authorList>
            <person name="Zeng L."/>
        </authorList>
    </citation>
    <scope>NUCLEOTIDE SEQUENCE [LARGE SCALE GENOMIC DNA]</scope>
    <source>
        <strain evidence="5 6">NC_YFY_NT001</strain>
    </source>
</reference>
<dbReference type="Pfam" id="PF01232">
    <property type="entry name" value="Mannitol_dh"/>
    <property type="match status" value="1"/>
</dbReference>
<evidence type="ECO:0000313" key="5">
    <source>
        <dbReference type="EMBL" id="ATL70086.1"/>
    </source>
</evidence>
<organism evidence="5 6">
    <name type="scientific">Nocardia terpenica</name>
    <dbReference type="NCBI Taxonomy" id="455432"/>
    <lineage>
        <taxon>Bacteria</taxon>
        <taxon>Bacillati</taxon>
        <taxon>Actinomycetota</taxon>
        <taxon>Actinomycetes</taxon>
        <taxon>Mycobacteriales</taxon>
        <taxon>Nocardiaceae</taxon>
        <taxon>Nocardia</taxon>
    </lineage>
</organism>
<feature type="domain" description="Mannitol dehydrogenase N-terminal" evidence="3">
    <location>
        <begin position="53"/>
        <end position="300"/>
    </location>
</feature>